<evidence type="ECO:0000313" key="3">
    <source>
        <dbReference type="EMBL" id="OKY96166.1"/>
    </source>
</evidence>
<dbReference type="Pfam" id="PF13568">
    <property type="entry name" value="OMP_b-brl_2"/>
    <property type="match status" value="1"/>
</dbReference>
<dbReference type="STRING" id="28117.BHV66_02225"/>
<reference evidence="3 4" key="1">
    <citation type="journal article" date="2016" name="Nat. Biotechnol.">
        <title>Measurement of bacterial replication rates in microbial communities.</title>
        <authorList>
            <person name="Brown C.T."/>
            <person name="Olm M.R."/>
            <person name="Thomas B.C."/>
            <person name="Banfield J.F."/>
        </authorList>
    </citation>
    <scope>NUCLEOTIDE SEQUENCE [LARGE SCALE GENOMIC DNA]</scope>
    <source>
        <strain evidence="3">CAG:67_53_122</strain>
    </source>
</reference>
<dbReference type="InterPro" id="IPR025665">
    <property type="entry name" value="Beta-barrel_OMP_2"/>
</dbReference>
<name>A0A1Q6FBC6_9BACT</name>
<gene>
    <name evidence="3" type="ORF">BHV66_02225</name>
</gene>
<dbReference type="RefSeq" id="WP_278338988.1">
    <property type="nucleotide sequence ID" value="NZ_BAAFLA010000002.1"/>
</dbReference>
<keyword evidence="1" id="KW-0732">Signal</keyword>
<evidence type="ECO:0000256" key="1">
    <source>
        <dbReference type="SAM" id="SignalP"/>
    </source>
</evidence>
<dbReference type="Proteomes" id="UP000187417">
    <property type="component" value="Unassembled WGS sequence"/>
</dbReference>
<dbReference type="AlphaFoldDB" id="A0A1Q6FBC6"/>
<protein>
    <recommendedName>
        <fullName evidence="2">Outer membrane protein beta-barrel domain-containing protein</fullName>
    </recommendedName>
</protein>
<feature type="domain" description="Outer membrane protein beta-barrel" evidence="2">
    <location>
        <begin position="33"/>
        <end position="163"/>
    </location>
</feature>
<organism evidence="3 4">
    <name type="scientific">Alistipes putredinis</name>
    <dbReference type="NCBI Taxonomy" id="28117"/>
    <lineage>
        <taxon>Bacteria</taxon>
        <taxon>Pseudomonadati</taxon>
        <taxon>Bacteroidota</taxon>
        <taxon>Bacteroidia</taxon>
        <taxon>Bacteroidales</taxon>
        <taxon>Rikenellaceae</taxon>
        <taxon>Alistipes</taxon>
    </lineage>
</organism>
<evidence type="ECO:0000259" key="2">
    <source>
        <dbReference type="Pfam" id="PF13568"/>
    </source>
</evidence>
<feature type="chain" id="PRO_5012841129" description="Outer membrane protein beta-barrel domain-containing protein" evidence="1">
    <location>
        <begin position="20"/>
        <end position="182"/>
    </location>
</feature>
<feature type="signal peptide" evidence="1">
    <location>
        <begin position="1"/>
        <end position="19"/>
    </location>
</feature>
<comment type="caution">
    <text evidence="3">The sequence shown here is derived from an EMBL/GenBank/DDBJ whole genome shotgun (WGS) entry which is preliminary data.</text>
</comment>
<dbReference type="EMBL" id="MNQH01000002">
    <property type="protein sequence ID" value="OKY96166.1"/>
    <property type="molecule type" value="Genomic_DNA"/>
</dbReference>
<sequence>MKKIIIAVILLFIAFSASAQLHADLRVGATASSFGDRHLKMGIRAGAGVEYLFSEHWGLRSGLFFSMKGATTSNNVFNYDSDKATRLSYLDLPVEALVAFRLSARTRLALHGGFYVACLLHSSLPDGTGFDVRRWDAGVGFGADFIVGHFVIGPEVQYGLTRLTKPGSDHNTTYALTLGYRF</sequence>
<accession>A0A1Q6FBC6</accession>
<proteinExistence type="predicted"/>
<evidence type="ECO:0000313" key="4">
    <source>
        <dbReference type="Proteomes" id="UP000187417"/>
    </source>
</evidence>